<reference evidence="1" key="1">
    <citation type="submission" date="2022-10" db="EMBL/GenBank/DDBJ databases">
        <title>Culturing micro-colonial fungi from biological soil crusts in the Mojave desert and describing Neophaeococcomyces mojavensis, and introducing the new genera and species Taxawa tesnikishii.</title>
        <authorList>
            <person name="Kurbessoian T."/>
            <person name="Stajich J.E."/>
        </authorList>
    </citation>
    <scope>NUCLEOTIDE SEQUENCE</scope>
    <source>
        <strain evidence="1">TK_35</strain>
    </source>
</reference>
<name>A0AA38XAW3_9EURO</name>
<accession>A0AA38XAW3</accession>
<organism evidence="1 2">
    <name type="scientific">Knufia peltigerae</name>
    <dbReference type="NCBI Taxonomy" id="1002370"/>
    <lineage>
        <taxon>Eukaryota</taxon>
        <taxon>Fungi</taxon>
        <taxon>Dikarya</taxon>
        <taxon>Ascomycota</taxon>
        <taxon>Pezizomycotina</taxon>
        <taxon>Eurotiomycetes</taxon>
        <taxon>Chaetothyriomycetidae</taxon>
        <taxon>Chaetothyriales</taxon>
        <taxon>Trichomeriaceae</taxon>
        <taxon>Knufia</taxon>
    </lineage>
</organism>
<protein>
    <submittedName>
        <fullName evidence="1">Uncharacterized protein</fullName>
    </submittedName>
</protein>
<keyword evidence="2" id="KW-1185">Reference proteome</keyword>
<gene>
    <name evidence="1" type="ORF">H2204_015493</name>
</gene>
<evidence type="ECO:0000313" key="1">
    <source>
        <dbReference type="EMBL" id="KAJ9610090.1"/>
    </source>
</evidence>
<proteinExistence type="predicted"/>
<dbReference type="AlphaFoldDB" id="A0AA38XAW3"/>
<comment type="caution">
    <text evidence="1">The sequence shown here is derived from an EMBL/GenBank/DDBJ whole genome shotgun (WGS) entry which is preliminary data.</text>
</comment>
<evidence type="ECO:0000313" key="2">
    <source>
        <dbReference type="Proteomes" id="UP001172681"/>
    </source>
</evidence>
<dbReference type="Proteomes" id="UP001172681">
    <property type="component" value="Unassembled WGS sequence"/>
</dbReference>
<sequence length="82" mass="9293">MPDSLWKNLRRLQPGVGIQTSDVDRYLDSAVVSWSQSCVEDGAADWVLQWWKANAFEFPSMRSEWNVCLVGLETSWVSGGSR</sequence>
<dbReference type="EMBL" id="JAPDRN010000251">
    <property type="protein sequence ID" value="KAJ9610090.1"/>
    <property type="molecule type" value="Genomic_DNA"/>
</dbReference>